<dbReference type="InterPro" id="IPR036390">
    <property type="entry name" value="WH_DNA-bd_sf"/>
</dbReference>
<evidence type="ECO:0000259" key="1">
    <source>
        <dbReference type="PROSITE" id="PS50995"/>
    </source>
</evidence>
<keyword evidence="3" id="KW-1185">Reference proteome</keyword>
<dbReference type="Proteomes" id="UP001601992">
    <property type="component" value="Unassembled WGS sequence"/>
</dbReference>
<sequence>MDQIPGDVSESSVRASRELRTVVGRLRRRLHELADNRELTPTQTAVLSRLGKQGDASASELAAAERVRPQSMAATLAVLDERGLIQRRPDPQDGRKQLVSLSPAGRAIFDDRSRSGQEWLARQLEDNFTESERMTVLEAMALLERLIQLDP</sequence>
<comment type="caution">
    <text evidence="2">The sequence shown here is derived from an EMBL/GenBank/DDBJ whole genome shotgun (WGS) entry which is preliminary data.</text>
</comment>
<evidence type="ECO:0000313" key="2">
    <source>
        <dbReference type="EMBL" id="MFF3572004.1"/>
    </source>
</evidence>
<dbReference type="Gene3D" id="1.10.287.100">
    <property type="match status" value="1"/>
</dbReference>
<gene>
    <name evidence="2" type="ORF">ACFYXQ_29920</name>
</gene>
<dbReference type="InterPro" id="IPR052526">
    <property type="entry name" value="HTH-type_Bedaq_tolerance"/>
</dbReference>
<dbReference type="InterPro" id="IPR036388">
    <property type="entry name" value="WH-like_DNA-bd_sf"/>
</dbReference>
<dbReference type="PANTHER" id="PTHR39515">
    <property type="entry name" value="CONSERVED PROTEIN"/>
    <property type="match status" value="1"/>
</dbReference>
<proteinExistence type="predicted"/>
<dbReference type="InterPro" id="IPR000835">
    <property type="entry name" value="HTH_MarR-typ"/>
</dbReference>
<organism evidence="2 3">
    <name type="scientific">Nocardia jiangxiensis</name>
    <dbReference type="NCBI Taxonomy" id="282685"/>
    <lineage>
        <taxon>Bacteria</taxon>
        <taxon>Bacillati</taxon>
        <taxon>Actinomycetota</taxon>
        <taxon>Actinomycetes</taxon>
        <taxon>Mycobacteriales</taxon>
        <taxon>Nocardiaceae</taxon>
        <taxon>Nocardia</taxon>
    </lineage>
</organism>
<feature type="domain" description="HTH marR-type" evidence="1">
    <location>
        <begin position="12"/>
        <end position="148"/>
    </location>
</feature>
<dbReference type="SMART" id="SM00347">
    <property type="entry name" value="HTH_MARR"/>
    <property type="match status" value="1"/>
</dbReference>
<protein>
    <submittedName>
        <fullName evidence="2">MarR family winged helix-turn-helix transcriptional regulator</fullName>
    </submittedName>
</protein>
<accession>A0ABW6S6Y4</accession>
<name>A0ABW6S6Y4_9NOCA</name>
<dbReference type="EMBL" id="JBIAQY010000012">
    <property type="protein sequence ID" value="MFF3572004.1"/>
    <property type="molecule type" value="Genomic_DNA"/>
</dbReference>
<dbReference type="RefSeq" id="WP_040821926.1">
    <property type="nucleotide sequence ID" value="NZ_JBIAQY010000012.1"/>
</dbReference>
<dbReference type="PROSITE" id="PS50995">
    <property type="entry name" value="HTH_MARR_2"/>
    <property type="match status" value="1"/>
</dbReference>
<evidence type="ECO:0000313" key="3">
    <source>
        <dbReference type="Proteomes" id="UP001601992"/>
    </source>
</evidence>
<dbReference type="Pfam" id="PF01047">
    <property type="entry name" value="MarR"/>
    <property type="match status" value="1"/>
</dbReference>
<dbReference type="SUPFAM" id="SSF46785">
    <property type="entry name" value="Winged helix' DNA-binding domain"/>
    <property type="match status" value="1"/>
</dbReference>
<dbReference type="Gene3D" id="1.10.10.10">
    <property type="entry name" value="Winged helix-like DNA-binding domain superfamily/Winged helix DNA-binding domain"/>
    <property type="match status" value="1"/>
</dbReference>
<reference evidence="2 3" key="1">
    <citation type="submission" date="2024-10" db="EMBL/GenBank/DDBJ databases">
        <title>The Natural Products Discovery Center: Release of the First 8490 Sequenced Strains for Exploring Actinobacteria Biosynthetic Diversity.</title>
        <authorList>
            <person name="Kalkreuter E."/>
            <person name="Kautsar S.A."/>
            <person name="Yang D."/>
            <person name="Bader C.D."/>
            <person name="Teijaro C.N."/>
            <person name="Fluegel L."/>
            <person name="Davis C.M."/>
            <person name="Simpson J.R."/>
            <person name="Lauterbach L."/>
            <person name="Steele A.D."/>
            <person name="Gui C."/>
            <person name="Meng S."/>
            <person name="Li G."/>
            <person name="Viehrig K."/>
            <person name="Ye F."/>
            <person name="Su P."/>
            <person name="Kiefer A.F."/>
            <person name="Nichols A."/>
            <person name="Cepeda A.J."/>
            <person name="Yan W."/>
            <person name="Fan B."/>
            <person name="Jiang Y."/>
            <person name="Adhikari A."/>
            <person name="Zheng C.-J."/>
            <person name="Schuster L."/>
            <person name="Cowan T.M."/>
            <person name="Smanski M.J."/>
            <person name="Chevrette M.G."/>
            <person name="De Carvalho L.P.S."/>
            <person name="Shen B."/>
        </authorList>
    </citation>
    <scope>NUCLEOTIDE SEQUENCE [LARGE SCALE GENOMIC DNA]</scope>
    <source>
        <strain evidence="2 3">NPDC002593</strain>
    </source>
</reference>
<dbReference type="PANTHER" id="PTHR39515:SF2">
    <property type="entry name" value="HTH-TYPE TRANSCRIPTIONAL REGULATOR RV0880"/>
    <property type="match status" value="1"/>
</dbReference>